<comment type="caution">
    <text evidence="11">The sequence shown here is derived from an EMBL/GenBank/DDBJ whole genome shotgun (WGS) entry which is preliminary data.</text>
</comment>
<dbReference type="NCBIfam" id="TIGR01087">
    <property type="entry name" value="murD"/>
    <property type="match status" value="1"/>
</dbReference>
<dbReference type="InterPro" id="IPR036565">
    <property type="entry name" value="Mur-like_cat_sf"/>
</dbReference>
<sequence length="438" mass="46967">MADYRGRKVVIIGLGLTGLSCVDFFLAQGVTPRVMDTRVSPPGLDKLPGQVERHLGGINGDWLLAADLIVASPGVALAHPILSEAVEAGIEIVGDIELFCREAQAPIVAITGSNGKSTVTTLVGEMAKAAGWQVGVGGNIGLPALSLLQSPAQLYVLELSSFQLETTHSLKAAAATVLNVTEDHMDRYPLGMQQYRAAKLRVYENAQICIVNADDALTMPVRGADKRCVSFGVDFGDYHLNKQQGSIWLRVKGEKVLNTAEMKMVGQHNYTNALAALALADAVGLPRASSLAALTQFNGLAHRFQLVHEHQGVRWINDSKATNVGSTEAALNGLQVQGTLWLLMGGDGKSADFTPLIPWLQGDNVRLYCFGRDGDALAALRPAIAVRTETMRQAMEQIAPQVKAGDMVLLSPACASLDQFRNFEQRGEQFAQLAKELS</sequence>
<feature type="domain" description="Mur ligase C-terminal" evidence="9">
    <location>
        <begin position="302"/>
        <end position="414"/>
    </location>
</feature>
<evidence type="ECO:0000256" key="2">
    <source>
        <dbReference type="ARBA" id="ARBA00004752"/>
    </source>
</evidence>
<dbReference type="InterPro" id="IPR013221">
    <property type="entry name" value="Mur_ligase_cen"/>
</dbReference>
<keyword evidence="5 7" id="KW-0547">Nucleotide-binding</keyword>
<feature type="binding site" evidence="7">
    <location>
        <begin position="112"/>
        <end position="118"/>
    </location>
    <ligand>
        <name>ATP</name>
        <dbReference type="ChEBI" id="CHEBI:30616"/>
    </ligand>
</feature>
<dbReference type="SUPFAM" id="SSF53244">
    <property type="entry name" value="MurD-like peptide ligases, peptide-binding domain"/>
    <property type="match status" value="1"/>
</dbReference>
<comment type="catalytic activity">
    <reaction evidence="7 8">
        <text>UDP-N-acetyl-alpha-D-muramoyl-L-alanine + D-glutamate + ATP = UDP-N-acetyl-alpha-D-muramoyl-L-alanyl-D-glutamate + ADP + phosphate + H(+)</text>
        <dbReference type="Rhea" id="RHEA:16429"/>
        <dbReference type="ChEBI" id="CHEBI:15378"/>
        <dbReference type="ChEBI" id="CHEBI:29986"/>
        <dbReference type="ChEBI" id="CHEBI:30616"/>
        <dbReference type="ChEBI" id="CHEBI:43474"/>
        <dbReference type="ChEBI" id="CHEBI:83898"/>
        <dbReference type="ChEBI" id="CHEBI:83900"/>
        <dbReference type="ChEBI" id="CHEBI:456216"/>
        <dbReference type="EC" id="6.3.2.9"/>
    </reaction>
</comment>
<dbReference type="InterPro" id="IPR004101">
    <property type="entry name" value="Mur_ligase_C"/>
</dbReference>
<keyword evidence="4 7" id="KW-0436">Ligase</keyword>
<dbReference type="PANTHER" id="PTHR43692">
    <property type="entry name" value="UDP-N-ACETYLMURAMOYLALANINE--D-GLUTAMATE LIGASE"/>
    <property type="match status" value="1"/>
</dbReference>
<evidence type="ECO:0000256" key="3">
    <source>
        <dbReference type="ARBA" id="ARBA00022490"/>
    </source>
</evidence>
<keyword evidence="12" id="KW-1185">Reference proteome</keyword>
<keyword evidence="7 8" id="KW-0573">Peptidoglycan synthesis</keyword>
<dbReference type="Gene3D" id="3.40.1190.10">
    <property type="entry name" value="Mur-like, catalytic domain"/>
    <property type="match status" value="1"/>
</dbReference>
<dbReference type="PANTHER" id="PTHR43692:SF1">
    <property type="entry name" value="UDP-N-ACETYLMURAMOYLALANINE--D-GLUTAMATE LIGASE"/>
    <property type="match status" value="1"/>
</dbReference>
<dbReference type="SUPFAM" id="SSF53623">
    <property type="entry name" value="MurD-like peptide ligases, catalytic domain"/>
    <property type="match status" value="1"/>
</dbReference>
<dbReference type="Pfam" id="PF08245">
    <property type="entry name" value="Mur_ligase_M"/>
    <property type="match status" value="1"/>
</dbReference>
<comment type="similarity">
    <text evidence="7">Belongs to the MurCDEF family.</text>
</comment>
<dbReference type="EMBL" id="RCNL01000004">
    <property type="protein sequence ID" value="TXL78562.1"/>
    <property type="molecule type" value="Genomic_DNA"/>
</dbReference>
<comment type="pathway">
    <text evidence="2 7 8">Cell wall biogenesis; peptidoglycan biosynthesis.</text>
</comment>
<evidence type="ECO:0000256" key="7">
    <source>
        <dbReference type="HAMAP-Rule" id="MF_00639"/>
    </source>
</evidence>
<evidence type="ECO:0000256" key="6">
    <source>
        <dbReference type="ARBA" id="ARBA00022840"/>
    </source>
</evidence>
<accession>A0ABY3LGL9</accession>
<dbReference type="RefSeq" id="WP_147789393.1">
    <property type="nucleotide sequence ID" value="NZ_RCNL01000004.1"/>
</dbReference>
<evidence type="ECO:0000313" key="11">
    <source>
        <dbReference type="EMBL" id="TXL78562.1"/>
    </source>
</evidence>
<dbReference type="PROSITE" id="PS51257">
    <property type="entry name" value="PROKAR_LIPOPROTEIN"/>
    <property type="match status" value="1"/>
</dbReference>
<evidence type="ECO:0000259" key="10">
    <source>
        <dbReference type="Pfam" id="PF08245"/>
    </source>
</evidence>
<dbReference type="Pfam" id="PF02875">
    <property type="entry name" value="Mur_ligase_C"/>
    <property type="match status" value="1"/>
</dbReference>
<keyword evidence="7 8" id="KW-0132">Cell division</keyword>
<dbReference type="Gene3D" id="3.90.190.20">
    <property type="entry name" value="Mur ligase, C-terminal domain"/>
    <property type="match status" value="1"/>
</dbReference>
<keyword evidence="7 8" id="KW-0961">Cell wall biogenesis/degradation</keyword>
<evidence type="ECO:0000259" key="9">
    <source>
        <dbReference type="Pfam" id="PF02875"/>
    </source>
</evidence>
<dbReference type="HAMAP" id="MF_00639">
    <property type="entry name" value="MurD"/>
    <property type="match status" value="1"/>
</dbReference>
<organism evidence="11 12">
    <name type="scientific">Pantoea vagans</name>
    <dbReference type="NCBI Taxonomy" id="470934"/>
    <lineage>
        <taxon>Bacteria</taxon>
        <taxon>Pseudomonadati</taxon>
        <taxon>Pseudomonadota</taxon>
        <taxon>Gammaproteobacteria</taxon>
        <taxon>Enterobacterales</taxon>
        <taxon>Erwiniaceae</taxon>
        <taxon>Pantoea</taxon>
    </lineage>
</organism>
<dbReference type="SUPFAM" id="SSF51984">
    <property type="entry name" value="MurCD N-terminal domain"/>
    <property type="match status" value="1"/>
</dbReference>
<comment type="function">
    <text evidence="7 8">Cell wall formation. Catalyzes the addition of glutamate to the nucleotide precursor UDP-N-acetylmuramoyl-L-alanine (UMA).</text>
</comment>
<dbReference type="GO" id="GO:0008764">
    <property type="term" value="F:UDP-N-acetylmuramoylalanine-D-glutamate ligase activity"/>
    <property type="evidence" value="ECO:0007669"/>
    <property type="project" value="UniProtKB-EC"/>
</dbReference>
<evidence type="ECO:0000313" key="12">
    <source>
        <dbReference type="Proteomes" id="UP000426772"/>
    </source>
</evidence>
<dbReference type="InterPro" id="IPR005762">
    <property type="entry name" value="MurD"/>
</dbReference>
<reference evidence="11 12" key="1">
    <citation type="submission" date="2018-10" db="EMBL/GenBank/DDBJ databases">
        <title>Draft genome sequence of Pantoea vagans isolated from corpses of the sugarcane aphid Melanaphis sacchari Zehntner.</title>
        <authorList>
            <person name="Toledo E."/>
            <person name="Pena G."/>
            <person name="Lozano L."/>
        </authorList>
    </citation>
    <scope>NUCLEOTIDE SEQUENCE [LARGE SCALE GENOMIC DNA]</scope>
    <source>
        <strain evidence="11 12">ET-90</strain>
    </source>
</reference>
<dbReference type="Proteomes" id="UP000426772">
    <property type="component" value="Unassembled WGS sequence"/>
</dbReference>
<name>A0ABY3LGL9_9GAMM</name>
<keyword evidence="3 7" id="KW-0963">Cytoplasm</keyword>
<feature type="domain" description="Mur ligase central" evidence="10">
    <location>
        <begin position="110"/>
        <end position="280"/>
    </location>
</feature>
<gene>
    <name evidence="7" type="primary">murD</name>
    <name evidence="11" type="ORF">D9O29_12490</name>
</gene>
<evidence type="ECO:0000256" key="5">
    <source>
        <dbReference type="ARBA" id="ARBA00022741"/>
    </source>
</evidence>
<keyword evidence="7 8" id="KW-0131">Cell cycle</keyword>
<dbReference type="Gene3D" id="3.40.50.720">
    <property type="entry name" value="NAD(P)-binding Rossmann-like Domain"/>
    <property type="match status" value="1"/>
</dbReference>
<dbReference type="Pfam" id="PF21799">
    <property type="entry name" value="MurD-like_N"/>
    <property type="match status" value="1"/>
</dbReference>
<dbReference type="InterPro" id="IPR036615">
    <property type="entry name" value="Mur_ligase_C_dom_sf"/>
</dbReference>
<protein>
    <recommendedName>
        <fullName evidence="7 8">UDP-N-acetylmuramoylalanine--D-glutamate ligase</fullName>
        <ecNumber evidence="7 8">6.3.2.9</ecNumber>
    </recommendedName>
    <alternativeName>
        <fullName evidence="7">D-glutamic acid-adding enzyme</fullName>
    </alternativeName>
    <alternativeName>
        <fullName evidence="7">UDP-N-acetylmuramoyl-L-alanyl-D-glutamate synthetase</fullName>
    </alternativeName>
</protein>
<evidence type="ECO:0000256" key="4">
    <source>
        <dbReference type="ARBA" id="ARBA00022598"/>
    </source>
</evidence>
<keyword evidence="6 7" id="KW-0067">ATP-binding</keyword>
<dbReference type="EC" id="6.3.2.9" evidence="7 8"/>
<proteinExistence type="inferred from homology"/>
<keyword evidence="7 8" id="KW-0133">Cell shape</keyword>
<comment type="subcellular location">
    <subcellularLocation>
        <location evidence="1 7 8">Cytoplasm</location>
    </subcellularLocation>
</comment>
<evidence type="ECO:0000256" key="8">
    <source>
        <dbReference type="RuleBase" id="RU003664"/>
    </source>
</evidence>
<evidence type="ECO:0000256" key="1">
    <source>
        <dbReference type="ARBA" id="ARBA00004496"/>
    </source>
</evidence>